<dbReference type="AlphaFoldDB" id="A0A3D1JF29"/>
<dbReference type="STRING" id="229919.GCA_001050195_02893"/>
<dbReference type="PANTHER" id="PTHR45947:SF3">
    <property type="entry name" value="SULFOQUINOVOSYL TRANSFERASE SQD2"/>
    <property type="match status" value="1"/>
</dbReference>
<comment type="caution">
    <text evidence="2">The sequence shown here is derived from an EMBL/GenBank/DDBJ whole genome shotgun (WGS) entry which is preliminary data.</text>
</comment>
<organism evidence="2 3">
    <name type="scientific">Anaerolinea thermolimosa</name>
    <dbReference type="NCBI Taxonomy" id="229919"/>
    <lineage>
        <taxon>Bacteria</taxon>
        <taxon>Bacillati</taxon>
        <taxon>Chloroflexota</taxon>
        <taxon>Anaerolineae</taxon>
        <taxon>Anaerolineales</taxon>
        <taxon>Anaerolineaceae</taxon>
        <taxon>Anaerolinea</taxon>
    </lineage>
</organism>
<dbReference type="Gene3D" id="3.40.50.2000">
    <property type="entry name" value="Glycogen Phosphorylase B"/>
    <property type="match status" value="2"/>
</dbReference>
<dbReference type="Pfam" id="PF13692">
    <property type="entry name" value="Glyco_trans_1_4"/>
    <property type="match status" value="1"/>
</dbReference>
<keyword evidence="2" id="KW-0808">Transferase</keyword>
<protein>
    <submittedName>
        <fullName evidence="2">Glycosyl transferase family 1</fullName>
    </submittedName>
</protein>
<evidence type="ECO:0000313" key="3">
    <source>
        <dbReference type="Proteomes" id="UP000264141"/>
    </source>
</evidence>
<accession>A0A3D1JF29</accession>
<feature type="domain" description="Glycosyltransferase subfamily 4-like N-terminal" evidence="1">
    <location>
        <begin position="16"/>
        <end position="235"/>
    </location>
</feature>
<dbReference type="GO" id="GO:0016757">
    <property type="term" value="F:glycosyltransferase activity"/>
    <property type="evidence" value="ECO:0007669"/>
    <property type="project" value="TreeGrafter"/>
</dbReference>
<dbReference type="Proteomes" id="UP000264141">
    <property type="component" value="Unassembled WGS sequence"/>
</dbReference>
<dbReference type="Pfam" id="PF13579">
    <property type="entry name" value="Glyco_trans_4_4"/>
    <property type="match status" value="1"/>
</dbReference>
<dbReference type="InterPro" id="IPR028098">
    <property type="entry name" value="Glyco_trans_4-like_N"/>
</dbReference>
<gene>
    <name evidence="2" type="ORF">DEQ80_04620</name>
</gene>
<dbReference type="CDD" id="cd03823">
    <property type="entry name" value="GT4_ExpE7-like"/>
    <property type="match status" value="1"/>
</dbReference>
<sequence length="441" mass="50401">MRILLGVHHFPPVHQGGAELRALRTAQQLQSRGMDVHVFCVEDIEFGSSPGCFVTEEVYEGLPLTRLFLNAHLYPDPHRFEYENLWIEETARELIHRLAPQLFHLFSGYLLSGSVIVEAKRAGLPVCLSLTDFWFLCREINKLTPLGRLCPLSVSRVDCVRCEAEHRRRYRVLDQVFPPLMTLYWQLHFAEKEQIIRREAFLQRVLAQVDLMISPSQFLRSVYIRAGIPAERIVFCRQGRDFPGLKPENLVKTPSEKLRLGYTGQIAPHKGVHLLIKALQMLPGLPLSVVIYGDMSRHPQYAHCLEKASTRDSRIHLMGAFPEGTPLWKIYQEMDVQIVPSLWYENSPNVILEAFAHRTPVITSNQGGMAEMVQDGVDGLHFEHGNAKSLAACIGRLNQDRGLLRRLQDGIQPVRSTSQEVDELIEVYQKILVRSPEHRGR</sequence>
<dbReference type="InterPro" id="IPR050194">
    <property type="entry name" value="Glycosyltransferase_grp1"/>
</dbReference>
<dbReference type="PANTHER" id="PTHR45947">
    <property type="entry name" value="SULFOQUINOVOSYL TRANSFERASE SQD2"/>
    <property type="match status" value="1"/>
</dbReference>
<reference evidence="2 3" key="1">
    <citation type="journal article" date="2018" name="Nat. Biotechnol.">
        <title>A standardized bacterial taxonomy based on genome phylogeny substantially revises the tree of life.</title>
        <authorList>
            <person name="Parks D.H."/>
            <person name="Chuvochina M."/>
            <person name="Waite D.W."/>
            <person name="Rinke C."/>
            <person name="Skarshewski A."/>
            <person name="Chaumeil P.A."/>
            <person name="Hugenholtz P."/>
        </authorList>
    </citation>
    <scope>NUCLEOTIDE SEQUENCE [LARGE SCALE GENOMIC DNA]</scope>
    <source>
        <strain evidence="2">UBA8781</strain>
    </source>
</reference>
<proteinExistence type="predicted"/>
<name>A0A3D1JF29_9CHLR</name>
<evidence type="ECO:0000259" key="1">
    <source>
        <dbReference type="Pfam" id="PF13579"/>
    </source>
</evidence>
<evidence type="ECO:0000313" key="2">
    <source>
        <dbReference type="EMBL" id="HCE17122.1"/>
    </source>
</evidence>
<dbReference type="SUPFAM" id="SSF53756">
    <property type="entry name" value="UDP-Glycosyltransferase/glycogen phosphorylase"/>
    <property type="match status" value="1"/>
</dbReference>
<dbReference type="EMBL" id="DPBP01000020">
    <property type="protein sequence ID" value="HCE17122.1"/>
    <property type="molecule type" value="Genomic_DNA"/>
</dbReference>